<feature type="compositionally biased region" description="Polar residues" evidence="1">
    <location>
        <begin position="260"/>
        <end position="286"/>
    </location>
</feature>
<feature type="compositionally biased region" description="Basic and acidic residues" evidence="1">
    <location>
        <begin position="344"/>
        <end position="380"/>
    </location>
</feature>
<feature type="compositionally biased region" description="Acidic residues" evidence="1">
    <location>
        <begin position="544"/>
        <end position="556"/>
    </location>
</feature>
<proteinExistence type="predicted"/>
<feature type="compositionally biased region" description="Acidic residues" evidence="1">
    <location>
        <begin position="182"/>
        <end position="193"/>
    </location>
</feature>
<dbReference type="RefSeq" id="WP_146462400.1">
    <property type="nucleotide sequence ID" value="NZ_SJPW01000011.1"/>
</dbReference>
<accession>A0A5C6E708</accession>
<feature type="region of interest" description="Disordered" evidence="1">
    <location>
        <begin position="169"/>
        <end position="566"/>
    </location>
</feature>
<keyword evidence="3" id="KW-1185">Reference proteome</keyword>
<organism evidence="2 3">
    <name type="scientific">Rubripirellula tenax</name>
    <dbReference type="NCBI Taxonomy" id="2528015"/>
    <lineage>
        <taxon>Bacteria</taxon>
        <taxon>Pseudomonadati</taxon>
        <taxon>Planctomycetota</taxon>
        <taxon>Planctomycetia</taxon>
        <taxon>Pirellulales</taxon>
        <taxon>Pirellulaceae</taxon>
        <taxon>Rubripirellula</taxon>
    </lineage>
</organism>
<evidence type="ECO:0000313" key="2">
    <source>
        <dbReference type="EMBL" id="TWU44590.1"/>
    </source>
</evidence>
<feature type="compositionally biased region" description="Acidic residues" evidence="1">
    <location>
        <begin position="456"/>
        <end position="469"/>
    </location>
</feature>
<dbReference type="Proteomes" id="UP000318288">
    <property type="component" value="Unassembled WGS sequence"/>
</dbReference>
<feature type="compositionally biased region" description="Polar residues" evidence="1">
    <location>
        <begin position="237"/>
        <end position="252"/>
    </location>
</feature>
<feature type="compositionally biased region" description="Basic and acidic residues" evidence="1">
    <location>
        <begin position="290"/>
        <end position="315"/>
    </location>
</feature>
<name>A0A5C6E708_9BACT</name>
<feature type="compositionally biased region" description="Polar residues" evidence="1">
    <location>
        <begin position="388"/>
        <end position="397"/>
    </location>
</feature>
<gene>
    <name evidence="2" type="ORF">Poly51_60210</name>
</gene>
<feature type="compositionally biased region" description="Polar residues" evidence="1">
    <location>
        <begin position="113"/>
        <end position="125"/>
    </location>
</feature>
<feature type="compositionally biased region" description="Low complexity" evidence="1">
    <location>
        <begin position="442"/>
        <end position="455"/>
    </location>
</feature>
<feature type="compositionally biased region" description="Basic and acidic residues" evidence="1">
    <location>
        <begin position="504"/>
        <end position="534"/>
    </location>
</feature>
<reference evidence="2 3" key="1">
    <citation type="submission" date="2019-02" db="EMBL/GenBank/DDBJ databases">
        <title>Deep-cultivation of Planctomycetes and their phenomic and genomic characterization uncovers novel biology.</title>
        <authorList>
            <person name="Wiegand S."/>
            <person name="Jogler M."/>
            <person name="Boedeker C."/>
            <person name="Pinto D."/>
            <person name="Vollmers J."/>
            <person name="Rivas-Marin E."/>
            <person name="Kohn T."/>
            <person name="Peeters S.H."/>
            <person name="Heuer A."/>
            <person name="Rast P."/>
            <person name="Oberbeckmann S."/>
            <person name="Bunk B."/>
            <person name="Jeske O."/>
            <person name="Meyerdierks A."/>
            <person name="Storesund J.E."/>
            <person name="Kallscheuer N."/>
            <person name="Luecker S."/>
            <person name="Lage O.M."/>
            <person name="Pohl T."/>
            <person name="Merkel B.J."/>
            <person name="Hornburger P."/>
            <person name="Mueller R.-W."/>
            <person name="Bruemmer F."/>
            <person name="Labrenz M."/>
            <person name="Spormann A.M."/>
            <person name="Op Den Camp H."/>
            <person name="Overmann J."/>
            <person name="Amann R."/>
            <person name="Jetten M.S.M."/>
            <person name="Mascher T."/>
            <person name="Medema M.H."/>
            <person name="Devos D.P."/>
            <person name="Kaster A.-K."/>
            <person name="Ovreas L."/>
            <person name="Rohde M."/>
            <person name="Galperin M.Y."/>
            <person name="Jogler C."/>
        </authorList>
    </citation>
    <scope>NUCLEOTIDE SEQUENCE [LARGE SCALE GENOMIC DNA]</scope>
    <source>
        <strain evidence="2 3">Poly51</strain>
    </source>
</reference>
<sequence>MNRRSKQHRRLSQIETLEKRNLLAFGLRSFLASSFHDDSVPAAEVARSAVVKTAPIVALSSLATEATPVVVAVAVPVTTLSAVQPLPSVESAPQAASLRTSEDLESSSKADTDSPQPDSVESFSAESLPTERLSLRTLLRASAQPNTSYQHTVAGVTLGTVTTDGAGDLSLELTPVSGQPDGDTEIYSPDDESLSTRPEQVPSDESHAVDPVSETSHESHFDEVNGNTDVLADVETSALTDHSSNEQPVSDASETENPRESNGSEDSSGSIHDIENVSQDATNSIDDTLELSHELVDEVHSEVEDIGGRMDDNLRNDVQSFEQNSSIDVLENNVLESLESNESGEQHDVDPQSEGHGDGLFEDNSHVENDLQDLDSTHEFDDVDTGNDDNGLSNDHILSNDDGLSGDDSHLGDDLNDSKDLDSRQDSDDVGTGNRSDDADGFGDSSGDSVLSNDDGSVDDDSHVDEDLDGSQNLASSHDSDDVGTGIDSDNDDGFGDSTVDNNQSHDDDLFDDDSRIGDDFDDSQDHDSSHDSDDVGSSNDDNNLSDDLDNDDGLSSDDVPISAGSTTQAYGKWKTYLSGIGTAEIEFEKERGETEFEVEVRGFAPNASFPVMIGGVLVGQIRTDSRGRGKLEYQIGDDHYRPFPAEFPVIEAGVTIQVGTQLSGVFGSARSGHHDD</sequence>
<protein>
    <submittedName>
        <fullName evidence="2">Uncharacterized protein</fullName>
    </submittedName>
</protein>
<dbReference type="EMBL" id="SJPW01000011">
    <property type="protein sequence ID" value="TWU44590.1"/>
    <property type="molecule type" value="Genomic_DNA"/>
</dbReference>
<feature type="compositionally biased region" description="Basic and acidic residues" evidence="1">
    <location>
        <begin position="407"/>
        <end position="427"/>
    </location>
</feature>
<evidence type="ECO:0000313" key="3">
    <source>
        <dbReference type="Proteomes" id="UP000318288"/>
    </source>
</evidence>
<comment type="caution">
    <text evidence="2">The sequence shown here is derived from an EMBL/GenBank/DDBJ whole genome shotgun (WGS) entry which is preliminary data.</text>
</comment>
<dbReference type="AlphaFoldDB" id="A0A5C6E708"/>
<evidence type="ECO:0000256" key="1">
    <source>
        <dbReference type="SAM" id="MobiDB-lite"/>
    </source>
</evidence>
<feature type="region of interest" description="Disordered" evidence="1">
    <location>
        <begin position="88"/>
        <end position="128"/>
    </location>
</feature>
<feature type="compositionally biased region" description="Basic and acidic residues" evidence="1">
    <location>
        <begin position="100"/>
        <end position="112"/>
    </location>
</feature>
<feature type="compositionally biased region" description="Polar residues" evidence="1">
    <location>
        <begin position="316"/>
        <end position="327"/>
    </location>
</feature>
<feature type="compositionally biased region" description="Low complexity" evidence="1">
    <location>
        <begin position="329"/>
        <end position="343"/>
    </location>
</feature>